<sequence length="266" mass="29041">MITRVSWHDLPAELRCLIEKEAGAFAREEHVGSGRNCLVGMVMHTARDRYFLKGVPADHKRAVWTQANEAMINSTVRDLSAPLLFHVEAAGWDVLGFGYLDGHRHADLSPGSPDLPKIADMLRALADLPTPAGVNLRTMPDRFAKYAGDRAYLLAGDTIAHTDTQAHNILIGPSARLVDWAWPTLGAAWIDTAGVALHMIRSGHHPKDAERWGQDVPAFAAAPDEAVSAFVSANSVLWTEISGADPEPWKAEVARAARRWAEHRGA</sequence>
<name>A0A8J3JQL4_9ACTN</name>
<comment type="caution">
    <text evidence="1">The sequence shown here is derived from an EMBL/GenBank/DDBJ whole genome shotgun (WGS) entry which is preliminary data.</text>
</comment>
<organism evidence="1 2">
    <name type="scientific">Catellatospora bangladeshensis</name>
    <dbReference type="NCBI Taxonomy" id="310355"/>
    <lineage>
        <taxon>Bacteria</taxon>
        <taxon>Bacillati</taxon>
        <taxon>Actinomycetota</taxon>
        <taxon>Actinomycetes</taxon>
        <taxon>Micromonosporales</taxon>
        <taxon>Micromonosporaceae</taxon>
        <taxon>Catellatospora</taxon>
    </lineage>
</organism>
<keyword evidence="2" id="KW-1185">Reference proteome</keyword>
<dbReference type="InterPro" id="IPR011009">
    <property type="entry name" value="Kinase-like_dom_sf"/>
</dbReference>
<gene>
    <name evidence="1" type="ORF">Cba03nite_44220</name>
</gene>
<dbReference type="EMBL" id="BONF01000026">
    <property type="protein sequence ID" value="GIF83073.1"/>
    <property type="molecule type" value="Genomic_DNA"/>
</dbReference>
<dbReference type="Proteomes" id="UP000601223">
    <property type="component" value="Unassembled WGS sequence"/>
</dbReference>
<accession>A0A8J3JQL4</accession>
<proteinExistence type="predicted"/>
<evidence type="ECO:0008006" key="3">
    <source>
        <dbReference type="Google" id="ProtNLM"/>
    </source>
</evidence>
<dbReference type="SUPFAM" id="SSF56112">
    <property type="entry name" value="Protein kinase-like (PK-like)"/>
    <property type="match status" value="1"/>
</dbReference>
<evidence type="ECO:0000313" key="2">
    <source>
        <dbReference type="Proteomes" id="UP000601223"/>
    </source>
</evidence>
<reference evidence="1 2" key="1">
    <citation type="submission" date="2021-01" db="EMBL/GenBank/DDBJ databases">
        <title>Whole genome shotgun sequence of Catellatospora bangladeshensis NBRC 107357.</title>
        <authorList>
            <person name="Komaki H."/>
            <person name="Tamura T."/>
        </authorList>
    </citation>
    <scope>NUCLEOTIDE SEQUENCE [LARGE SCALE GENOMIC DNA]</scope>
    <source>
        <strain evidence="1 2">NBRC 107357</strain>
    </source>
</reference>
<dbReference type="AlphaFoldDB" id="A0A8J3JQL4"/>
<dbReference type="RefSeq" id="WP_203749320.1">
    <property type="nucleotide sequence ID" value="NZ_BONF01000026.1"/>
</dbReference>
<evidence type="ECO:0000313" key="1">
    <source>
        <dbReference type="EMBL" id="GIF83073.1"/>
    </source>
</evidence>
<protein>
    <recommendedName>
        <fullName evidence="3">Aminoglycoside phosphotransferase</fullName>
    </recommendedName>
</protein>